<evidence type="ECO:0000313" key="2">
    <source>
        <dbReference type="EMBL" id="KZP15490.1"/>
    </source>
</evidence>
<name>A0A166E803_9AGAM</name>
<feature type="region of interest" description="Disordered" evidence="1">
    <location>
        <begin position="401"/>
        <end position="421"/>
    </location>
</feature>
<feature type="compositionally biased region" description="Polar residues" evidence="1">
    <location>
        <begin position="305"/>
        <end position="321"/>
    </location>
</feature>
<evidence type="ECO:0000256" key="1">
    <source>
        <dbReference type="SAM" id="MobiDB-lite"/>
    </source>
</evidence>
<reference evidence="2 3" key="1">
    <citation type="journal article" date="2016" name="Mol. Biol. Evol.">
        <title>Comparative Genomics of Early-Diverging Mushroom-Forming Fungi Provides Insights into the Origins of Lignocellulose Decay Capabilities.</title>
        <authorList>
            <person name="Nagy L.G."/>
            <person name="Riley R."/>
            <person name="Tritt A."/>
            <person name="Adam C."/>
            <person name="Daum C."/>
            <person name="Floudas D."/>
            <person name="Sun H."/>
            <person name="Yadav J.S."/>
            <person name="Pangilinan J."/>
            <person name="Larsson K.H."/>
            <person name="Matsuura K."/>
            <person name="Barry K."/>
            <person name="Labutti K."/>
            <person name="Kuo R."/>
            <person name="Ohm R.A."/>
            <person name="Bhattacharya S.S."/>
            <person name="Shirouzu T."/>
            <person name="Yoshinaga Y."/>
            <person name="Martin F.M."/>
            <person name="Grigoriev I.V."/>
            <person name="Hibbett D.S."/>
        </authorList>
    </citation>
    <scope>NUCLEOTIDE SEQUENCE [LARGE SCALE GENOMIC DNA]</scope>
    <source>
        <strain evidence="2 3">CBS 109695</strain>
    </source>
</reference>
<feature type="region of interest" description="Disordered" evidence="1">
    <location>
        <begin position="287"/>
        <end position="337"/>
    </location>
</feature>
<dbReference type="Proteomes" id="UP000076532">
    <property type="component" value="Unassembled WGS sequence"/>
</dbReference>
<dbReference type="AlphaFoldDB" id="A0A166E803"/>
<keyword evidence="3" id="KW-1185">Reference proteome</keyword>
<sequence>MSSIDPTQKLLLHADSRNIRLLHLARLISKASSNAYGSPLSRRDTKPEQTLESWLSGPTESTRRITIDHDSHLAIGVSDVELHHEFQATATILYRTRKRLPTHPNYQRWTADPQVKTKLDTDARELFEYLKALKREITNRTQGSDSKQQLEAEEAWDGLKRDLRFEDELAKEGIQTTPESGNTEGSSVYQALTSSIFSPELGAIPDEPPSPLSYWIDLHHIEDTKADPLGHENGLVPAEPPAPLSHWIDLRALEDYECLVPEVAPEPASMFLEMYPLDHLSAAETAAKEEIQHHPKGGNLEDISFASSSTNQGLTTNSTSKDVPETIPADPPSPPSYWIDLHPIEDAKSDHLGHENGLIPEEPPMPLSYWIDLRPIEYYGPLVPEIAAEPTSVFLELHPLEDSSAPSSPAEVTLESYELHD</sequence>
<organism evidence="2 3">
    <name type="scientific">Athelia psychrophila</name>
    <dbReference type="NCBI Taxonomy" id="1759441"/>
    <lineage>
        <taxon>Eukaryota</taxon>
        <taxon>Fungi</taxon>
        <taxon>Dikarya</taxon>
        <taxon>Basidiomycota</taxon>
        <taxon>Agaricomycotina</taxon>
        <taxon>Agaricomycetes</taxon>
        <taxon>Agaricomycetidae</taxon>
        <taxon>Atheliales</taxon>
        <taxon>Atheliaceae</taxon>
        <taxon>Athelia</taxon>
    </lineage>
</organism>
<accession>A0A166E803</accession>
<proteinExistence type="predicted"/>
<gene>
    <name evidence="2" type="ORF">FIBSPDRAFT_935179</name>
</gene>
<evidence type="ECO:0000313" key="3">
    <source>
        <dbReference type="Proteomes" id="UP000076532"/>
    </source>
</evidence>
<protein>
    <submittedName>
        <fullName evidence="2">Uncharacterized protein</fullName>
    </submittedName>
</protein>
<dbReference type="EMBL" id="KV417604">
    <property type="protein sequence ID" value="KZP15490.1"/>
    <property type="molecule type" value="Genomic_DNA"/>
</dbReference>